<dbReference type="EMBL" id="ML770028">
    <property type="protein sequence ID" value="KAE9385110.1"/>
    <property type="molecule type" value="Genomic_DNA"/>
</dbReference>
<protein>
    <submittedName>
        <fullName evidence="1">Uncharacterized protein</fullName>
    </submittedName>
</protein>
<evidence type="ECO:0000313" key="1">
    <source>
        <dbReference type="EMBL" id="KAE9385110.1"/>
    </source>
</evidence>
<evidence type="ECO:0000313" key="2">
    <source>
        <dbReference type="Proteomes" id="UP000799118"/>
    </source>
</evidence>
<reference evidence="1" key="1">
    <citation type="journal article" date="2019" name="Environ. Microbiol.">
        <title>Fungal ecological strategies reflected in gene transcription - a case study of two litter decomposers.</title>
        <authorList>
            <person name="Barbi F."/>
            <person name="Kohler A."/>
            <person name="Barry K."/>
            <person name="Baskaran P."/>
            <person name="Daum C."/>
            <person name="Fauchery L."/>
            <person name="Ihrmark K."/>
            <person name="Kuo A."/>
            <person name="LaButti K."/>
            <person name="Lipzen A."/>
            <person name="Morin E."/>
            <person name="Grigoriev I.V."/>
            <person name="Henrissat B."/>
            <person name="Lindahl B."/>
            <person name="Martin F."/>
        </authorList>
    </citation>
    <scope>NUCLEOTIDE SEQUENCE</scope>
    <source>
        <strain evidence="1">JB14</strain>
    </source>
</reference>
<gene>
    <name evidence="1" type="ORF">BT96DRAFT_928958</name>
</gene>
<name>A0A6A4GI24_9AGAR</name>
<accession>A0A6A4GI24</accession>
<dbReference type="Proteomes" id="UP000799118">
    <property type="component" value="Unassembled WGS sequence"/>
</dbReference>
<dbReference type="AlphaFoldDB" id="A0A6A4GI24"/>
<keyword evidence="2" id="KW-1185">Reference proteome</keyword>
<sequence>MLDVSQDRYPLFPQDAFQTTNVSSINGDMNLWNQNAPVAATSLPAIQYAPLPYPTPGHNAGFVNVQRGYIGQERYFAHGSIQSPGNDYNDPRYGALTSATALASGYDHQCQGMDDQFESEVMDWSESRFNGGTGA</sequence>
<organism evidence="1 2">
    <name type="scientific">Gymnopus androsaceus JB14</name>
    <dbReference type="NCBI Taxonomy" id="1447944"/>
    <lineage>
        <taxon>Eukaryota</taxon>
        <taxon>Fungi</taxon>
        <taxon>Dikarya</taxon>
        <taxon>Basidiomycota</taxon>
        <taxon>Agaricomycotina</taxon>
        <taxon>Agaricomycetes</taxon>
        <taxon>Agaricomycetidae</taxon>
        <taxon>Agaricales</taxon>
        <taxon>Marasmiineae</taxon>
        <taxon>Omphalotaceae</taxon>
        <taxon>Gymnopus</taxon>
    </lineage>
</organism>
<proteinExistence type="predicted"/>